<sequence>MANEMFSILPLPTIGGGLEAALPLQLLDVNGSLGALFRTLVGTENSFDLWVMNGSWSRKLTIESVPQVERPLGFWNGELFLLSSSRELVLFDPATRELKNLGNHAFRNPSSLFTYFESLVPINGSSEQEEQIIRQPMELTGVEDEERNEEK</sequence>
<keyword evidence="2" id="KW-1185">Reference proteome</keyword>
<name>A0A1R3K368_COCAP</name>
<dbReference type="OrthoDB" id="930293at2759"/>
<reference evidence="1 2" key="1">
    <citation type="submission" date="2013-09" db="EMBL/GenBank/DDBJ databases">
        <title>Corchorus capsularis genome sequencing.</title>
        <authorList>
            <person name="Alam M."/>
            <person name="Haque M.S."/>
            <person name="Islam M.S."/>
            <person name="Emdad E.M."/>
            <person name="Islam M.M."/>
            <person name="Ahmed B."/>
            <person name="Halim A."/>
            <person name="Hossen Q.M.M."/>
            <person name="Hossain M.Z."/>
            <person name="Ahmed R."/>
            <person name="Khan M.M."/>
            <person name="Islam R."/>
            <person name="Rashid M.M."/>
            <person name="Khan S.A."/>
            <person name="Rahman M.S."/>
            <person name="Alam M."/>
        </authorList>
    </citation>
    <scope>NUCLEOTIDE SEQUENCE [LARGE SCALE GENOMIC DNA]</scope>
    <source>
        <strain evidence="2">cv. CVL-1</strain>
        <tissue evidence="1">Whole seedling</tissue>
    </source>
</reference>
<comment type="caution">
    <text evidence="1">The sequence shown here is derived from an EMBL/GenBank/DDBJ whole genome shotgun (WGS) entry which is preliminary data.</text>
</comment>
<evidence type="ECO:0000313" key="2">
    <source>
        <dbReference type="Proteomes" id="UP000188268"/>
    </source>
</evidence>
<dbReference type="Proteomes" id="UP000188268">
    <property type="component" value="Unassembled WGS sequence"/>
</dbReference>
<dbReference type="AlphaFoldDB" id="A0A1R3K368"/>
<evidence type="ECO:0008006" key="3">
    <source>
        <dbReference type="Google" id="ProtNLM"/>
    </source>
</evidence>
<protein>
    <recommendedName>
        <fullName evidence="3">F-box protein</fullName>
    </recommendedName>
</protein>
<dbReference type="Gramene" id="OMP01511">
    <property type="protein sequence ID" value="OMP01511"/>
    <property type="gene ID" value="CCACVL1_03077"/>
</dbReference>
<dbReference type="EMBL" id="AWWV01006406">
    <property type="protein sequence ID" value="OMP01511.1"/>
    <property type="molecule type" value="Genomic_DNA"/>
</dbReference>
<evidence type="ECO:0000313" key="1">
    <source>
        <dbReference type="EMBL" id="OMP01511.1"/>
    </source>
</evidence>
<dbReference type="OMA" id="RQPMELT"/>
<gene>
    <name evidence="1" type="ORF">CCACVL1_03077</name>
</gene>
<proteinExistence type="predicted"/>
<dbReference type="STRING" id="210143.A0A1R3K368"/>
<accession>A0A1R3K368</accession>
<organism evidence="1 2">
    <name type="scientific">Corchorus capsularis</name>
    <name type="common">Jute</name>
    <dbReference type="NCBI Taxonomy" id="210143"/>
    <lineage>
        <taxon>Eukaryota</taxon>
        <taxon>Viridiplantae</taxon>
        <taxon>Streptophyta</taxon>
        <taxon>Embryophyta</taxon>
        <taxon>Tracheophyta</taxon>
        <taxon>Spermatophyta</taxon>
        <taxon>Magnoliopsida</taxon>
        <taxon>eudicotyledons</taxon>
        <taxon>Gunneridae</taxon>
        <taxon>Pentapetalae</taxon>
        <taxon>rosids</taxon>
        <taxon>malvids</taxon>
        <taxon>Malvales</taxon>
        <taxon>Malvaceae</taxon>
        <taxon>Grewioideae</taxon>
        <taxon>Apeibeae</taxon>
        <taxon>Corchorus</taxon>
    </lineage>
</organism>